<name>A0A3M3Z2C9_9PSED</name>
<reference evidence="1 2" key="1">
    <citation type="submission" date="2018-08" db="EMBL/GenBank/DDBJ databases">
        <title>Recombination of ecologically and evolutionarily significant loci maintains genetic cohesion in the Pseudomonas syringae species complex.</title>
        <authorList>
            <person name="Dillon M."/>
            <person name="Thakur S."/>
            <person name="Almeida R.N.D."/>
            <person name="Weir B.S."/>
            <person name="Guttman D.S."/>
        </authorList>
    </citation>
    <scope>NUCLEOTIDE SEQUENCE [LARGE SCALE GENOMIC DNA]</scope>
    <source>
        <strain evidence="1 2">ICMP 8902</strain>
    </source>
</reference>
<evidence type="ECO:0000313" key="1">
    <source>
        <dbReference type="EMBL" id="RMO88054.1"/>
    </source>
</evidence>
<proteinExistence type="predicted"/>
<accession>A0A3M3Z2C9</accession>
<organism evidence="1 2">
    <name type="scientific">Pseudomonas syringae pv. philadelphi</name>
    <dbReference type="NCBI Taxonomy" id="251706"/>
    <lineage>
        <taxon>Bacteria</taxon>
        <taxon>Pseudomonadati</taxon>
        <taxon>Pseudomonadota</taxon>
        <taxon>Gammaproteobacteria</taxon>
        <taxon>Pseudomonadales</taxon>
        <taxon>Pseudomonadaceae</taxon>
        <taxon>Pseudomonas</taxon>
    </lineage>
</organism>
<gene>
    <name evidence="1" type="ORF">ALQ33_100530</name>
</gene>
<evidence type="ECO:0000313" key="2">
    <source>
        <dbReference type="Proteomes" id="UP000279372"/>
    </source>
</evidence>
<dbReference type="EMBL" id="RBQB01000186">
    <property type="protein sequence ID" value="RMO88054.1"/>
    <property type="molecule type" value="Genomic_DNA"/>
</dbReference>
<dbReference type="Proteomes" id="UP000279372">
    <property type="component" value="Unassembled WGS sequence"/>
</dbReference>
<comment type="caution">
    <text evidence="1">The sequence shown here is derived from an EMBL/GenBank/DDBJ whole genome shotgun (WGS) entry which is preliminary data.</text>
</comment>
<sequence>MVSWILPMADVVEGTLTFSFPDDWQVIKFDETLWYTERMKRSLKGMDILAAKENSHWWIEIKDCVGYEPDNLPRMSETLPVSVVTAKQWLDAQAFAAQVKVQRRKLFIIDEVMQKFRDTLVSVVVAHREIDGELSSYTAPARSGQGLVIVLLLTWSARDYGRLAARLKMKLDMALKPYGLTGFVVDETCRVPGLDLILSRAV</sequence>
<dbReference type="AlphaFoldDB" id="A0A3M3Z2C9"/>
<protein>
    <submittedName>
        <fullName evidence="1">Uncharacterized protein</fullName>
    </submittedName>
</protein>